<dbReference type="SUPFAM" id="SSF46689">
    <property type="entry name" value="Homeodomain-like"/>
    <property type="match status" value="1"/>
</dbReference>
<keyword evidence="1" id="KW-0805">Transcription regulation</keyword>
<keyword evidence="6" id="KW-1185">Reference proteome</keyword>
<dbReference type="GO" id="GO:0003700">
    <property type="term" value="F:DNA-binding transcription factor activity"/>
    <property type="evidence" value="ECO:0007669"/>
    <property type="project" value="InterPro"/>
</dbReference>
<keyword evidence="3" id="KW-0804">Transcription</keyword>
<reference evidence="5 6" key="1">
    <citation type="submission" date="2020-08" db="EMBL/GenBank/DDBJ databases">
        <title>Genomic Encyclopedia of Type Strains, Phase IV (KMG-IV): sequencing the most valuable type-strain genomes for metagenomic binning, comparative biology and taxonomic classification.</title>
        <authorList>
            <person name="Goeker M."/>
        </authorList>
    </citation>
    <scope>NUCLEOTIDE SEQUENCE [LARGE SCALE GENOMIC DNA]</scope>
    <source>
        <strain evidence="5 6">DSM 102238</strain>
    </source>
</reference>
<dbReference type="Pfam" id="PF12833">
    <property type="entry name" value="HTH_18"/>
    <property type="match status" value="1"/>
</dbReference>
<evidence type="ECO:0000256" key="2">
    <source>
        <dbReference type="ARBA" id="ARBA00023125"/>
    </source>
</evidence>
<feature type="domain" description="HTH araC/xylS-type" evidence="4">
    <location>
        <begin position="209"/>
        <end position="308"/>
    </location>
</feature>
<evidence type="ECO:0000256" key="1">
    <source>
        <dbReference type="ARBA" id="ARBA00023015"/>
    </source>
</evidence>
<dbReference type="InterPro" id="IPR018062">
    <property type="entry name" value="HTH_AraC-typ_CS"/>
</dbReference>
<evidence type="ECO:0000313" key="6">
    <source>
        <dbReference type="Proteomes" id="UP000542776"/>
    </source>
</evidence>
<sequence>MLITEFTTKRFNAVDRYDAWRARPWPSLATLMRTDPPEAPFFSHARAFRLGSMVVNDTRMTGQTYHRIASMIRADGFDHISIAVNLKGRFRGETPFGTYEGKESSVLIGHLGLPFTQTSTSARCVTITMPRSVLKRFVPNVECLHGLVLSGPAAAPLVDHIPTALARAQDGSEDEATIERDLMAHVLTCLGAGGGCQLTDDGIQMSLRAKIGWIIDLRCAEKDFDVRKLALLADTSRASLYRAFSGSPGLAAHLRTARLAKAASALRDPNDHRQIREIADSVGFKRMDHFSHAFREEYGCTAREWRSTPG</sequence>
<dbReference type="PROSITE" id="PS01124">
    <property type="entry name" value="HTH_ARAC_FAMILY_2"/>
    <property type="match status" value="1"/>
</dbReference>
<proteinExistence type="predicted"/>
<evidence type="ECO:0000313" key="5">
    <source>
        <dbReference type="EMBL" id="MBB4000925.1"/>
    </source>
</evidence>
<dbReference type="Gene3D" id="1.10.10.60">
    <property type="entry name" value="Homeodomain-like"/>
    <property type="match status" value="1"/>
</dbReference>
<dbReference type="PANTHER" id="PTHR46796:SF6">
    <property type="entry name" value="ARAC SUBFAMILY"/>
    <property type="match status" value="1"/>
</dbReference>
<comment type="caution">
    <text evidence="5">The sequence shown here is derived from an EMBL/GenBank/DDBJ whole genome shotgun (WGS) entry which is preliminary data.</text>
</comment>
<dbReference type="PANTHER" id="PTHR46796">
    <property type="entry name" value="HTH-TYPE TRANSCRIPTIONAL ACTIVATOR RHAS-RELATED"/>
    <property type="match status" value="1"/>
</dbReference>
<dbReference type="PROSITE" id="PS00041">
    <property type="entry name" value="HTH_ARAC_FAMILY_1"/>
    <property type="match status" value="1"/>
</dbReference>
<gene>
    <name evidence="5" type="ORF">GGR04_004811</name>
</gene>
<keyword evidence="2 5" id="KW-0238">DNA-binding</keyword>
<dbReference type="EMBL" id="JACIEK010000042">
    <property type="protein sequence ID" value="MBB4000925.1"/>
    <property type="molecule type" value="Genomic_DNA"/>
</dbReference>
<dbReference type="RefSeq" id="WP_183203029.1">
    <property type="nucleotide sequence ID" value="NZ_JACIEK010000042.1"/>
</dbReference>
<evidence type="ECO:0000256" key="3">
    <source>
        <dbReference type="ARBA" id="ARBA00023163"/>
    </source>
</evidence>
<dbReference type="SMART" id="SM00342">
    <property type="entry name" value="HTH_ARAC"/>
    <property type="match status" value="1"/>
</dbReference>
<dbReference type="Proteomes" id="UP000542776">
    <property type="component" value="Unassembled WGS sequence"/>
</dbReference>
<name>A0A7W6H965_9HYPH</name>
<dbReference type="AlphaFoldDB" id="A0A7W6H965"/>
<dbReference type="InterPro" id="IPR018060">
    <property type="entry name" value="HTH_AraC"/>
</dbReference>
<organism evidence="5 6">
    <name type="scientific">Aureimonas pseudogalii</name>
    <dbReference type="NCBI Taxonomy" id="1744844"/>
    <lineage>
        <taxon>Bacteria</taxon>
        <taxon>Pseudomonadati</taxon>
        <taxon>Pseudomonadota</taxon>
        <taxon>Alphaproteobacteria</taxon>
        <taxon>Hyphomicrobiales</taxon>
        <taxon>Aurantimonadaceae</taxon>
        <taxon>Aureimonas</taxon>
    </lineage>
</organism>
<protein>
    <submittedName>
        <fullName evidence="5">AraC-like DNA-binding protein</fullName>
    </submittedName>
</protein>
<dbReference type="InterPro" id="IPR009057">
    <property type="entry name" value="Homeodomain-like_sf"/>
</dbReference>
<evidence type="ECO:0000259" key="4">
    <source>
        <dbReference type="PROSITE" id="PS01124"/>
    </source>
</evidence>
<accession>A0A7W6H965</accession>
<dbReference type="GO" id="GO:0043565">
    <property type="term" value="F:sequence-specific DNA binding"/>
    <property type="evidence" value="ECO:0007669"/>
    <property type="project" value="InterPro"/>
</dbReference>
<dbReference type="InterPro" id="IPR050204">
    <property type="entry name" value="AraC_XylS_family_regulators"/>
</dbReference>